<keyword evidence="2" id="KW-1185">Reference proteome</keyword>
<dbReference type="EMBL" id="STGX01000018">
    <property type="protein sequence ID" value="THV24484.1"/>
    <property type="molecule type" value="Genomic_DNA"/>
</dbReference>
<organism evidence="1 2">
    <name type="scientific">Glycomyces paridis</name>
    <dbReference type="NCBI Taxonomy" id="2126555"/>
    <lineage>
        <taxon>Bacteria</taxon>
        <taxon>Bacillati</taxon>
        <taxon>Actinomycetota</taxon>
        <taxon>Actinomycetes</taxon>
        <taxon>Glycomycetales</taxon>
        <taxon>Glycomycetaceae</taxon>
        <taxon>Glycomyces</taxon>
    </lineage>
</organism>
<dbReference type="OrthoDB" id="5189873at2"/>
<accession>A0A4S8P940</accession>
<sequence>MTRSERPPLEPGRVYGEILNAAGTTFVLRASAGGHRVAVRLHHDEGPEIAVVCWPLEPSRRLIRWQGRLWSSNPAEWKHEIKVLVFAAIDERFEVARDRDGFRGERVWP</sequence>
<dbReference type="RefSeq" id="WP_136531643.1">
    <property type="nucleotide sequence ID" value="NZ_STGX01000018.1"/>
</dbReference>
<dbReference type="AlphaFoldDB" id="A0A4S8P940"/>
<gene>
    <name evidence="1" type="ORF">E9998_20940</name>
</gene>
<evidence type="ECO:0000313" key="2">
    <source>
        <dbReference type="Proteomes" id="UP000305792"/>
    </source>
</evidence>
<evidence type="ECO:0000313" key="1">
    <source>
        <dbReference type="EMBL" id="THV24484.1"/>
    </source>
</evidence>
<name>A0A4S8P940_9ACTN</name>
<comment type="caution">
    <text evidence="1">The sequence shown here is derived from an EMBL/GenBank/DDBJ whole genome shotgun (WGS) entry which is preliminary data.</text>
</comment>
<dbReference type="Proteomes" id="UP000305792">
    <property type="component" value="Unassembled WGS sequence"/>
</dbReference>
<protein>
    <submittedName>
        <fullName evidence="1">Uncharacterized protein</fullName>
    </submittedName>
</protein>
<reference evidence="1 2" key="1">
    <citation type="journal article" date="2018" name="Int. J. Syst. Evol. Microbiol.">
        <title>Glycomyces paridis sp. nov., isolated from the medicinal plant Paris polyphylla.</title>
        <authorList>
            <person name="Fang X.M."/>
            <person name="Bai J.L."/>
            <person name="Su J."/>
            <person name="Zhao L.L."/>
            <person name="Liu H.Y."/>
            <person name="Ma B.P."/>
            <person name="Zhang Y.Q."/>
            <person name="Yu L.Y."/>
        </authorList>
    </citation>
    <scope>NUCLEOTIDE SEQUENCE [LARGE SCALE GENOMIC DNA]</scope>
    <source>
        <strain evidence="1 2">CPCC 204357</strain>
    </source>
</reference>
<proteinExistence type="predicted"/>